<comment type="caution">
    <text evidence="1">The sequence shown here is derived from an EMBL/GenBank/DDBJ whole genome shotgun (WGS) entry which is preliminary data.</text>
</comment>
<dbReference type="Proteomes" id="UP001589710">
    <property type="component" value="Unassembled WGS sequence"/>
</dbReference>
<protein>
    <submittedName>
        <fullName evidence="1">Uncharacterized protein</fullName>
    </submittedName>
</protein>
<accession>A0ABV5R804</accession>
<gene>
    <name evidence="1" type="ORF">ACFFTL_17110</name>
</gene>
<evidence type="ECO:0000313" key="1">
    <source>
        <dbReference type="EMBL" id="MFB9573979.1"/>
    </source>
</evidence>
<dbReference type="RefSeq" id="WP_345509619.1">
    <property type="nucleotide sequence ID" value="NZ_BAAAXD010000003.1"/>
</dbReference>
<organism evidence="1 2">
    <name type="scientific">Streptomyces yanii</name>
    <dbReference type="NCBI Taxonomy" id="78510"/>
    <lineage>
        <taxon>Bacteria</taxon>
        <taxon>Bacillati</taxon>
        <taxon>Actinomycetota</taxon>
        <taxon>Actinomycetes</taxon>
        <taxon>Kitasatosporales</taxon>
        <taxon>Streptomycetaceae</taxon>
        <taxon>Streptomyces</taxon>
    </lineage>
</organism>
<reference evidence="1 2" key="1">
    <citation type="submission" date="2024-09" db="EMBL/GenBank/DDBJ databases">
        <authorList>
            <person name="Sun Q."/>
            <person name="Mori K."/>
        </authorList>
    </citation>
    <scope>NUCLEOTIDE SEQUENCE [LARGE SCALE GENOMIC DNA]</scope>
    <source>
        <strain evidence="1 2">JCM 3331</strain>
    </source>
</reference>
<evidence type="ECO:0000313" key="2">
    <source>
        <dbReference type="Proteomes" id="UP001589710"/>
    </source>
</evidence>
<dbReference type="EMBL" id="JBHMCG010000075">
    <property type="protein sequence ID" value="MFB9573979.1"/>
    <property type="molecule type" value="Genomic_DNA"/>
</dbReference>
<proteinExistence type="predicted"/>
<name>A0ABV5R804_9ACTN</name>
<sequence length="46" mass="5008">MARYQAELLRLTTEVATHPYWATVNSGAVAARLALEHTHEAADEAA</sequence>
<keyword evidence="2" id="KW-1185">Reference proteome</keyword>